<dbReference type="SUPFAM" id="SSF53448">
    <property type="entry name" value="Nucleotide-diphospho-sugar transferases"/>
    <property type="match status" value="1"/>
</dbReference>
<accession>A0A069RHK8</accession>
<evidence type="ECO:0000256" key="4">
    <source>
        <dbReference type="SAM" id="Phobius"/>
    </source>
</evidence>
<dbReference type="Gene3D" id="3.90.550.10">
    <property type="entry name" value="Spore Coat Polysaccharide Biosynthesis Protein SpsA, Chain A"/>
    <property type="match status" value="1"/>
</dbReference>
<name>A0A069RHK8_PEPLI</name>
<keyword evidence="7" id="KW-1185">Reference proteome</keyword>
<evidence type="ECO:0000256" key="2">
    <source>
        <dbReference type="ARBA" id="ARBA00022676"/>
    </source>
</evidence>
<dbReference type="AlphaFoldDB" id="A0A069RHK8"/>
<feature type="transmembrane region" description="Helical" evidence="4">
    <location>
        <begin position="275"/>
        <end position="293"/>
    </location>
</feature>
<dbReference type="InterPro" id="IPR029044">
    <property type="entry name" value="Nucleotide-diphossugar_trans"/>
</dbReference>
<dbReference type="eggNOG" id="COG1215">
    <property type="taxonomic scope" value="Bacteria"/>
</dbReference>
<gene>
    <name evidence="6" type="ORF">CLIT_10c03320</name>
</gene>
<dbReference type="PANTHER" id="PTHR43630:SF1">
    <property type="entry name" value="POLY-BETA-1,6-N-ACETYL-D-GLUCOSAMINE SYNTHASE"/>
    <property type="match status" value="1"/>
</dbReference>
<keyword evidence="3 6" id="KW-0808">Transferase</keyword>
<feature type="domain" description="Glycosyltransferase 2-like" evidence="5">
    <location>
        <begin position="19"/>
        <end position="132"/>
    </location>
</feature>
<evidence type="ECO:0000259" key="5">
    <source>
        <dbReference type="Pfam" id="PF00535"/>
    </source>
</evidence>
<sequence>MDSSNKNPFGRYSVAIAFSTYNNSPHVKNTIDSILSQNHSNIYVSIADDGSHDNTVNDIYESLSSFDRFSISKLDHGERGIARKTSIDNALDKSPDFIFIIDSDMVLKENLLTDVLAFFEKKPNVGALVIPEIPFSLHKNYFSKVKVFERSIINNAGSDIGKNSIEAARFWRTDEYIRSGGIDSSQISFEETQPTIRYMESGGIIKRALFTGVYHDEKKVTFQNIISKKRYYFSHMDKTIENEERGFLKALSRWYFFRPVLYRWINIKKYIRHPLLFMGMLWMYMCLSAVGAFEMAKSAAKKA</sequence>
<dbReference type="GO" id="GO:0016757">
    <property type="term" value="F:glycosyltransferase activity"/>
    <property type="evidence" value="ECO:0007669"/>
    <property type="project" value="UniProtKB-KW"/>
</dbReference>
<comment type="similarity">
    <text evidence="1">Belongs to the glycosyltransferase 2 family.</text>
</comment>
<keyword evidence="4" id="KW-1133">Transmembrane helix</keyword>
<reference evidence="6 7" key="1">
    <citation type="submission" date="2014-03" db="EMBL/GenBank/DDBJ databases">
        <title>Genome sequence of Clostridium litorale W6, DSM 5388.</title>
        <authorList>
            <person name="Poehlein A."/>
            <person name="Jagirdar A."/>
            <person name="Khonsari B."/>
            <person name="Chibani C.M."/>
            <person name="Gutierrez Gutierrez D.A."/>
            <person name="Davydova E."/>
            <person name="Alghaithi H.S."/>
            <person name="Nair K.P."/>
            <person name="Dhamotharan K."/>
            <person name="Chandran L."/>
            <person name="G W."/>
            <person name="Daniel R."/>
        </authorList>
    </citation>
    <scope>NUCLEOTIDE SEQUENCE [LARGE SCALE GENOMIC DNA]</scope>
    <source>
        <strain evidence="6 7">W6</strain>
    </source>
</reference>
<dbReference type="PANTHER" id="PTHR43630">
    <property type="entry name" value="POLY-BETA-1,6-N-ACETYL-D-GLUCOSAMINE SYNTHASE"/>
    <property type="match status" value="1"/>
</dbReference>
<evidence type="ECO:0000313" key="6">
    <source>
        <dbReference type="EMBL" id="KDR95605.1"/>
    </source>
</evidence>
<keyword evidence="4" id="KW-0812">Transmembrane</keyword>
<dbReference type="Pfam" id="PF00535">
    <property type="entry name" value="Glycos_transf_2"/>
    <property type="match status" value="1"/>
</dbReference>
<protein>
    <submittedName>
        <fullName evidence="6">Glycosyl transferase family 2</fullName>
    </submittedName>
</protein>
<proteinExistence type="inferred from homology"/>
<dbReference type="RefSeq" id="WP_052636059.1">
    <property type="nucleotide sequence ID" value="NZ_FSRH01000006.1"/>
</dbReference>
<keyword evidence="4" id="KW-0472">Membrane</keyword>
<dbReference type="InterPro" id="IPR001173">
    <property type="entry name" value="Glyco_trans_2-like"/>
</dbReference>
<comment type="caution">
    <text evidence="6">The sequence shown here is derived from an EMBL/GenBank/DDBJ whole genome shotgun (WGS) entry which is preliminary data.</text>
</comment>
<evidence type="ECO:0000256" key="3">
    <source>
        <dbReference type="ARBA" id="ARBA00022679"/>
    </source>
</evidence>
<dbReference type="EMBL" id="JJMM01000010">
    <property type="protein sequence ID" value="KDR95605.1"/>
    <property type="molecule type" value="Genomic_DNA"/>
</dbReference>
<evidence type="ECO:0000256" key="1">
    <source>
        <dbReference type="ARBA" id="ARBA00006739"/>
    </source>
</evidence>
<dbReference type="Proteomes" id="UP000027946">
    <property type="component" value="Unassembled WGS sequence"/>
</dbReference>
<evidence type="ECO:0000313" key="7">
    <source>
        <dbReference type="Proteomes" id="UP000027946"/>
    </source>
</evidence>
<dbReference type="STRING" id="1121324.CLIT_10c03320"/>
<dbReference type="CDD" id="cd00761">
    <property type="entry name" value="Glyco_tranf_GTA_type"/>
    <property type="match status" value="1"/>
</dbReference>
<keyword evidence="2" id="KW-0328">Glycosyltransferase</keyword>
<organism evidence="6 7">
    <name type="scientific">Peptoclostridium litorale DSM 5388</name>
    <dbReference type="NCBI Taxonomy" id="1121324"/>
    <lineage>
        <taxon>Bacteria</taxon>
        <taxon>Bacillati</taxon>
        <taxon>Bacillota</taxon>
        <taxon>Clostridia</taxon>
        <taxon>Peptostreptococcales</taxon>
        <taxon>Peptoclostridiaceae</taxon>
        <taxon>Peptoclostridium</taxon>
    </lineage>
</organism>
<dbReference type="OrthoDB" id="396512at2"/>